<dbReference type="PANTHER" id="PTHR28047">
    <property type="entry name" value="PROTEIN DCG1"/>
    <property type="match status" value="1"/>
</dbReference>
<dbReference type="PANTHER" id="PTHR28047:SF5">
    <property type="entry name" value="PROTEIN DCG1"/>
    <property type="match status" value="1"/>
</dbReference>
<dbReference type="GO" id="GO:0047661">
    <property type="term" value="F:amino-acid racemase activity"/>
    <property type="evidence" value="ECO:0007669"/>
    <property type="project" value="InterPro"/>
</dbReference>
<sequence>MSHHDIAARPASREGAMKIWYQSLTRPDAWPAYNAALHDVLEGAKDPDTVIEVHGIEARGGIGDQYRYLEFIEAQEVLSNVERATREGFDAFLIGNIGDPGLREAREIAAMPVLGLCETSSHVACMMGGNFALVTGNAKHAPRIVENVNKYGLASRLAGVRMLTVNRLVDLDLGFSDEQVGRALVDQFLAAARAHAGDGAEVIIPAVGVLMTLLARHGVHEAAPGIPILNGVTTLLKMGEAAVRMRRSMGGVWTSRRAMYAMPPAAQLDELRAHYGPVYPAAPQP</sequence>
<organism evidence="2 3">
    <name type="scientific">Achromobacter veterisilvae</name>
    <dbReference type="NCBI Taxonomy" id="2069367"/>
    <lineage>
        <taxon>Bacteria</taxon>
        <taxon>Pseudomonadati</taxon>
        <taxon>Pseudomonadota</taxon>
        <taxon>Betaproteobacteria</taxon>
        <taxon>Burkholderiales</taxon>
        <taxon>Alcaligenaceae</taxon>
        <taxon>Achromobacter</taxon>
    </lineage>
</organism>
<comment type="similarity">
    <text evidence="1">Belongs to the HyuE racemase family.</text>
</comment>
<dbReference type="InterPro" id="IPR015942">
    <property type="entry name" value="Asp/Glu/hydantoin_racemase"/>
</dbReference>
<evidence type="ECO:0000256" key="1">
    <source>
        <dbReference type="ARBA" id="ARBA00038414"/>
    </source>
</evidence>
<reference evidence="2 3" key="1">
    <citation type="submission" date="2018-07" db="EMBL/GenBank/DDBJ databases">
        <authorList>
            <person name="Peeters C."/>
        </authorList>
    </citation>
    <scope>NUCLEOTIDE SEQUENCE [LARGE SCALE GENOMIC DNA]</scope>
    <source>
        <strain evidence="2 3">LMG 30378</strain>
    </source>
</reference>
<dbReference type="AlphaFoldDB" id="A0A446CQJ5"/>
<dbReference type="RefSeq" id="WP_129242490.1">
    <property type="nucleotide sequence ID" value="NZ_UFQC01000021.1"/>
</dbReference>
<evidence type="ECO:0000313" key="3">
    <source>
        <dbReference type="Proteomes" id="UP000289465"/>
    </source>
</evidence>
<proteinExistence type="inferred from homology"/>
<evidence type="ECO:0000313" key="2">
    <source>
        <dbReference type="EMBL" id="SSW70105.1"/>
    </source>
</evidence>
<protein>
    <recommendedName>
        <fullName evidence="4">Hydantoin racemase</fullName>
    </recommendedName>
</protein>
<dbReference type="EMBL" id="UFQC01000021">
    <property type="protein sequence ID" value="SSW70105.1"/>
    <property type="molecule type" value="Genomic_DNA"/>
</dbReference>
<dbReference type="Gene3D" id="3.40.50.12500">
    <property type="match status" value="1"/>
</dbReference>
<dbReference type="Proteomes" id="UP000289465">
    <property type="component" value="Unassembled WGS sequence"/>
</dbReference>
<dbReference type="Pfam" id="PF01177">
    <property type="entry name" value="Asp_Glu_race"/>
    <property type="match status" value="1"/>
</dbReference>
<dbReference type="InterPro" id="IPR052186">
    <property type="entry name" value="Hydantoin_racemase-like"/>
</dbReference>
<name>A0A446CQJ5_9BURK</name>
<evidence type="ECO:0008006" key="4">
    <source>
        <dbReference type="Google" id="ProtNLM"/>
    </source>
</evidence>
<dbReference type="InterPro" id="IPR053714">
    <property type="entry name" value="Iso_Racemase_Enz_sf"/>
</dbReference>
<dbReference type="OrthoDB" id="9791723at2"/>
<gene>
    <name evidence="2" type="ORF">AVE30378_03840</name>
</gene>
<accession>A0A446CQJ5</accession>